<dbReference type="RefSeq" id="WP_167376255.1">
    <property type="nucleotide sequence ID" value="NZ_CAWNGD010000128.1"/>
</dbReference>
<name>A0A1Y2SCQ1_9GAMM</name>
<evidence type="ECO:0000259" key="2">
    <source>
        <dbReference type="Pfam" id="PF14220"/>
    </source>
</evidence>
<comment type="caution">
    <text evidence="3">The sequence shown here is derived from an EMBL/GenBank/DDBJ whole genome shotgun (WGS) entry which is preliminary data.</text>
</comment>
<feature type="signal peptide" evidence="1">
    <location>
        <begin position="1"/>
        <end position="22"/>
    </location>
</feature>
<protein>
    <submittedName>
        <fullName evidence="3">Virulence protein</fullName>
    </submittedName>
</protein>
<dbReference type="Pfam" id="PF14220">
    <property type="entry name" value="DUF4329"/>
    <property type="match status" value="1"/>
</dbReference>
<organism evidence="3 4">
    <name type="scientific">Xenorhabdus vietnamensis</name>
    <dbReference type="NCBI Taxonomy" id="351656"/>
    <lineage>
        <taxon>Bacteria</taxon>
        <taxon>Pseudomonadati</taxon>
        <taxon>Pseudomonadota</taxon>
        <taxon>Gammaproteobacteria</taxon>
        <taxon>Enterobacterales</taxon>
        <taxon>Morganellaceae</taxon>
        <taxon>Xenorhabdus</taxon>
    </lineage>
</organism>
<feature type="domain" description="DUF4329" evidence="2">
    <location>
        <begin position="89"/>
        <end position="213"/>
    </location>
</feature>
<dbReference type="EMBL" id="MUBJ01000008">
    <property type="protein sequence ID" value="OTA16446.1"/>
    <property type="molecule type" value="Genomic_DNA"/>
</dbReference>
<keyword evidence="4" id="KW-1185">Reference proteome</keyword>
<proteinExistence type="predicted"/>
<dbReference type="InterPro" id="IPR025479">
    <property type="entry name" value="DUF4329"/>
</dbReference>
<reference evidence="3 4" key="1">
    <citation type="submission" date="2016-10" db="EMBL/GenBank/DDBJ databases">
        <title>Systematic genetic and metabolomic analysis of Xenorhabdus and Photorhabdus spp., highlights the requirements for a dual symbiotic and pathogenic life style.</title>
        <authorList>
            <person name="Tobias N.J."/>
            <person name="Wolff H."/>
            <person name="Djahanschiri B."/>
            <person name="Pidot S.J."/>
            <person name="Stinear T.P."/>
            <person name="Ebersberger I."/>
            <person name="Bode H.B."/>
        </authorList>
    </citation>
    <scope>NUCLEOTIDE SEQUENCE [LARGE SCALE GENOMIC DNA]</scope>
    <source>
        <strain evidence="3 4">DSM 22392</strain>
    </source>
</reference>
<feature type="chain" id="PRO_5012146964" evidence="1">
    <location>
        <begin position="23"/>
        <end position="224"/>
    </location>
</feature>
<sequence length="224" mass="25377">MKKVYIMILAIFCVIYGTLSHANSQTISGGYNESQVQNSQHSIGGTKLQYRYGWNNPIGKMSRETLHSYAPKLQLVGLRKSVTGFRTADNAARAALKKYNPMSIRKNREYGGVIFRAKDGSYGYTRGLLGTGRKAPPMKKSLGRSISRNAVVGQYHTHGAYSDKYYHRANKVRDYWESDEFSKRDKTIHMGLSNQYPNYNSSYLGTPSSVFKVMRRGSIFEKNL</sequence>
<dbReference type="Proteomes" id="UP000194350">
    <property type="component" value="Unassembled WGS sequence"/>
</dbReference>
<dbReference type="Gene3D" id="2.40.160.20">
    <property type="match status" value="1"/>
</dbReference>
<keyword evidence="1" id="KW-0732">Signal</keyword>
<gene>
    <name evidence="3" type="ORF">Xvie_01900</name>
</gene>
<accession>A0A1Y2SCQ1</accession>
<dbReference type="AlphaFoldDB" id="A0A1Y2SCQ1"/>
<evidence type="ECO:0000256" key="1">
    <source>
        <dbReference type="SAM" id="SignalP"/>
    </source>
</evidence>
<evidence type="ECO:0000313" key="4">
    <source>
        <dbReference type="Proteomes" id="UP000194350"/>
    </source>
</evidence>
<evidence type="ECO:0000313" key="3">
    <source>
        <dbReference type="EMBL" id="OTA16446.1"/>
    </source>
</evidence>